<proteinExistence type="predicted"/>
<name>A0ABR7G3U8_9FIRM</name>
<protein>
    <submittedName>
        <fullName evidence="3">Flagellar protein FlgN</fullName>
    </submittedName>
</protein>
<dbReference type="InterPro" id="IPR007809">
    <property type="entry name" value="FlgN-like"/>
</dbReference>
<keyword evidence="1" id="KW-1005">Bacterial flagellum biogenesis</keyword>
<organism evidence="3 4">
    <name type="scientific">Lachnospira hominis</name>
    <name type="common">ex Liu et al. 2021</name>
    <dbReference type="NCBI Taxonomy" id="2763051"/>
    <lineage>
        <taxon>Bacteria</taxon>
        <taxon>Bacillati</taxon>
        <taxon>Bacillota</taxon>
        <taxon>Clostridia</taxon>
        <taxon>Lachnospirales</taxon>
        <taxon>Lachnospiraceae</taxon>
        <taxon>Lachnospira</taxon>
    </lineage>
</organism>
<dbReference type="Gene3D" id="1.20.58.300">
    <property type="entry name" value="FlgN-like"/>
    <property type="match status" value="1"/>
</dbReference>
<sequence>MASLIETLIDVLDKENTEYQGLLKLSEEKTTAIVNGNVERLQEILGLEQRSIDKINKLDAFRDENVGDICNVLNIPRKGIKIENIADMLSGQPKDAKALTDVHMKLKRTLDQLMKVNENNKMLLQESMDMIEFELNLAKNSKVAPQTGNYSKGAYEQNNSYPTAGGFDAKQ</sequence>
<keyword evidence="4" id="KW-1185">Reference proteome</keyword>
<accession>A0ABR7G3U8</accession>
<comment type="caution">
    <text evidence="3">The sequence shown here is derived from an EMBL/GenBank/DDBJ whole genome shotgun (WGS) entry which is preliminary data.</text>
</comment>
<dbReference type="InterPro" id="IPR036679">
    <property type="entry name" value="FlgN-like_sf"/>
</dbReference>
<evidence type="ECO:0000256" key="1">
    <source>
        <dbReference type="ARBA" id="ARBA00022795"/>
    </source>
</evidence>
<feature type="compositionally biased region" description="Polar residues" evidence="2">
    <location>
        <begin position="148"/>
        <end position="162"/>
    </location>
</feature>
<evidence type="ECO:0000313" key="4">
    <source>
        <dbReference type="Proteomes" id="UP000628463"/>
    </source>
</evidence>
<evidence type="ECO:0000256" key="2">
    <source>
        <dbReference type="SAM" id="MobiDB-lite"/>
    </source>
</evidence>
<dbReference type="Proteomes" id="UP000628463">
    <property type="component" value="Unassembled WGS sequence"/>
</dbReference>
<dbReference type="EMBL" id="JACOPD010000008">
    <property type="protein sequence ID" value="MBC5681580.1"/>
    <property type="molecule type" value="Genomic_DNA"/>
</dbReference>
<feature type="region of interest" description="Disordered" evidence="2">
    <location>
        <begin position="148"/>
        <end position="171"/>
    </location>
</feature>
<gene>
    <name evidence="3" type="ORF">H8S01_11520</name>
</gene>
<keyword evidence="3" id="KW-0969">Cilium</keyword>
<dbReference type="Pfam" id="PF05130">
    <property type="entry name" value="FlgN"/>
    <property type="match status" value="1"/>
</dbReference>
<reference evidence="3 4" key="1">
    <citation type="submission" date="2020-08" db="EMBL/GenBank/DDBJ databases">
        <title>Genome public.</title>
        <authorList>
            <person name="Liu C."/>
            <person name="Sun Q."/>
        </authorList>
    </citation>
    <scope>NUCLEOTIDE SEQUENCE [LARGE SCALE GENOMIC DNA]</scope>
    <source>
        <strain evidence="3 4">NSJ-43</strain>
    </source>
</reference>
<dbReference type="SUPFAM" id="SSF140566">
    <property type="entry name" value="FlgN-like"/>
    <property type="match status" value="1"/>
</dbReference>
<keyword evidence="3" id="KW-0966">Cell projection</keyword>
<evidence type="ECO:0000313" key="3">
    <source>
        <dbReference type="EMBL" id="MBC5681580.1"/>
    </source>
</evidence>
<dbReference type="RefSeq" id="WP_021866361.1">
    <property type="nucleotide sequence ID" value="NZ_JACOPD010000008.1"/>
</dbReference>
<keyword evidence="3" id="KW-0282">Flagellum</keyword>